<sequence>MMANYRRFSLVTSVRVILALLVILLYYMLIQNVYRAGKGVDDKLETTTQDLESVPKETIKLSLGSSGLRFMNAIVTDYREGYKLKLKELLSRKADPCDPHLVSLVRQLMDPPSGHIVKPVKTIVQTPQSVEILKCLKERREGFFVEVGALDGERSSNTLYLEQHLGWTGLLIEADPYFYTQLMGKSRRSWSINACISVYQHPTIIEFQEASGGNGQLLLNNGKTKNTKKRTVSRQVPCFSLETMLLALNQTHVDYFSLDVEGFELDVLKTIPFDKIDIATLSVEYVHGKHDKEAHKSFMLEKGYRVHKDIHLHKPDIALFVDDFIFVKSDL</sequence>
<dbReference type="AlphaFoldDB" id="A0AAD9MPX4"/>
<dbReference type="GO" id="GO:0006888">
    <property type="term" value="P:endoplasmic reticulum to Golgi vesicle-mediated transport"/>
    <property type="evidence" value="ECO:0007669"/>
    <property type="project" value="TreeGrafter"/>
</dbReference>
<organism evidence="3 4">
    <name type="scientific">Paralvinella palmiformis</name>
    <dbReference type="NCBI Taxonomy" id="53620"/>
    <lineage>
        <taxon>Eukaryota</taxon>
        <taxon>Metazoa</taxon>
        <taxon>Spiralia</taxon>
        <taxon>Lophotrochozoa</taxon>
        <taxon>Annelida</taxon>
        <taxon>Polychaeta</taxon>
        <taxon>Sedentaria</taxon>
        <taxon>Canalipalpata</taxon>
        <taxon>Terebellida</taxon>
        <taxon>Terebelliformia</taxon>
        <taxon>Alvinellidae</taxon>
        <taxon>Paralvinella</taxon>
    </lineage>
</organism>
<keyword evidence="1" id="KW-1133">Transmembrane helix</keyword>
<gene>
    <name evidence="3" type="ORF">LSH36_1822g00016</name>
</gene>
<dbReference type="Gene3D" id="3.40.50.150">
    <property type="entry name" value="Vaccinia Virus protein VP39"/>
    <property type="match status" value="1"/>
</dbReference>
<accession>A0AAD9MPX4</accession>
<dbReference type="PANTHER" id="PTHR34009:SF2">
    <property type="entry name" value="PROTEIN STAR"/>
    <property type="match status" value="1"/>
</dbReference>
<keyword evidence="1" id="KW-0472">Membrane</keyword>
<dbReference type="GO" id="GO:0005794">
    <property type="term" value="C:Golgi apparatus"/>
    <property type="evidence" value="ECO:0007669"/>
    <property type="project" value="TreeGrafter"/>
</dbReference>
<dbReference type="EMBL" id="JAODUP010001821">
    <property type="protein sequence ID" value="KAK2139391.1"/>
    <property type="molecule type" value="Genomic_DNA"/>
</dbReference>
<evidence type="ECO:0000313" key="3">
    <source>
        <dbReference type="EMBL" id="KAK2139391.1"/>
    </source>
</evidence>
<dbReference type="SUPFAM" id="SSF53335">
    <property type="entry name" value="S-adenosyl-L-methionine-dependent methyltransferases"/>
    <property type="match status" value="1"/>
</dbReference>
<dbReference type="Pfam" id="PF05050">
    <property type="entry name" value="Methyltransf_21"/>
    <property type="match status" value="1"/>
</dbReference>
<feature type="transmembrane region" description="Helical" evidence="1">
    <location>
        <begin position="12"/>
        <end position="30"/>
    </location>
</feature>
<name>A0AAD9MPX4_9ANNE</name>
<evidence type="ECO:0000313" key="4">
    <source>
        <dbReference type="Proteomes" id="UP001208570"/>
    </source>
</evidence>
<protein>
    <recommendedName>
        <fullName evidence="2">Methyltransferase FkbM domain-containing protein</fullName>
    </recommendedName>
</protein>
<dbReference type="Proteomes" id="UP001208570">
    <property type="component" value="Unassembled WGS sequence"/>
</dbReference>
<proteinExistence type="predicted"/>
<dbReference type="GO" id="GO:0005789">
    <property type="term" value="C:endoplasmic reticulum membrane"/>
    <property type="evidence" value="ECO:0007669"/>
    <property type="project" value="TreeGrafter"/>
</dbReference>
<dbReference type="InterPro" id="IPR006342">
    <property type="entry name" value="FkbM_mtfrase"/>
</dbReference>
<dbReference type="PANTHER" id="PTHR34009">
    <property type="entry name" value="PROTEIN STAR"/>
    <property type="match status" value="1"/>
</dbReference>
<dbReference type="InterPro" id="IPR053202">
    <property type="entry name" value="EGF_Rcpt_Signaling_Reg"/>
</dbReference>
<dbReference type="InterPro" id="IPR029063">
    <property type="entry name" value="SAM-dependent_MTases_sf"/>
</dbReference>
<reference evidence="3" key="1">
    <citation type="journal article" date="2023" name="Mol. Biol. Evol.">
        <title>Third-Generation Sequencing Reveals the Adaptive Role of the Epigenome in Three Deep-Sea Polychaetes.</title>
        <authorList>
            <person name="Perez M."/>
            <person name="Aroh O."/>
            <person name="Sun Y."/>
            <person name="Lan Y."/>
            <person name="Juniper S.K."/>
            <person name="Young C.R."/>
            <person name="Angers B."/>
            <person name="Qian P.Y."/>
        </authorList>
    </citation>
    <scope>NUCLEOTIDE SEQUENCE</scope>
    <source>
        <strain evidence="3">P08H-3</strain>
    </source>
</reference>
<comment type="caution">
    <text evidence="3">The sequence shown here is derived from an EMBL/GenBank/DDBJ whole genome shotgun (WGS) entry which is preliminary data.</text>
</comment>
<evidence type="ECO:0000256" key="1">
    <source>
        <dbReference type="SAM" id="Phobius"/>
    </source>
</evidence>
<dbReference type="GO" id="GO:0016197">
    <property type="term" value="P:endosomal transport"/>
    <property type="evidence" value="ECO:0007669"/>
    <property type="project" value="TreeGrafter"/>
</dbReference>
<dbReference type="GO" id="GO:0031902">
    <property type="term" value="C:late endosome membrane"/>
    <property type="evidence" value="ECO:0007669"/>
    <property type="project" value="TreeGrafter"/>
</dbReference>
<evidence type="ECO:0000259" key="2">
    <source>
        <dbReference type="Pfam" id="PF05050"/>
    </source>
</evidence>
<keyword evidence="4" id="KW-1185">Reference proteome</keyword>
<dbReference type="GO" id="GO:0005886">
    <property type="term" value="C:plasma membrane"/>
    <property type="evidence" value="ECO:0007669"/>
    <property type="project" value="TreeGrafter"/>
</dbReference>
<feature type="domain" description="Methyltransferase FkbM" evidence="2">
    <location>
        <begin position="146"/>
        <end position="306"/>
    </location>
</feature>
<keyword evidence="1" id="KW-0812">Transmembrane</keyword>